<keyword evidence="9 14" id="KW-0472">Membrane</keyword>
<evidence type="ECO:0000256" key="9">
    <source>
        <dbReference type="ARBA" id="ARBA00023136"/>
    </source>
</evidence>
<feature type="domain" description="ABC transporter" evidence="15">
    <location>
        <begin position="457"/>
        <end position="693"/>
    </location>
</feature>
<dbReference type="Pfam" id="PF00005">
    <property type="entry name" value="ABC_tran"/>
    <property type="match status" value="1"/>
</dbReference>
<dbReference type="GO" id="GO:0140359">
    <property type="term" value="F:ABC-type transporter activity"/>
    <property type="evidence" value="ECO:0007669"/>
    <property type="project" value="InterPro"/>
</dbReference>
<dbReference type="PROSITE" id="PS50893">
    <property type="entry name" value="ABC_TRANSPORTER_2"/>
    <property type="match status" value="1"/>
</dbReference>
<accession>A0A8H3FUR8</accession>
<dbReference type="GO" id="GO:0140466">
    <property type="term" value="P:iron-sulfur cluster export from the mitochondrion"/>
    <property type="evidence" value="ECO:0007669"/>
    <property type="project" value="UniProtKB-ARBA"/>
</dbReference>
<dbReference type="Pfam" id="PF00664">
    <property type="entry name" value="ABC_membrane"/>
    <property type="match status" value="1"/>
</dbReference>
<evidence type="ECO:0000256" key="13">
    <source>
        <dbReference type="SAM" id="MobiDB-lite"/>
    </source>
</evidence>
<reference evidence="17" key="1">
    <citation type="submission" date="2021-03" db="EMBL/GenBank/DDBJ databases">
        <authorList>
            <person name="Tagirdzhanova G."/>
        </authorList>
    </citation>
    <scope>NUCLEOTIDE SEQUENCE</scope>
</reference>
<dbReference type="InterPro" id="IPR027417">
    <property type="entry name" value="P-loop_NTPase"/>
</dbReference>
<gene>
    <name evidence="17" type="primary">ATM1</name>
    <name evidence="17" type="ORF">ALECFALPRED_004925</name>
</gene>
<dbReference type="GO" id="GO:0016887">
    <property type="term" value="F:ATP hydrolysis activity"/>
    <property type="evidence" value="ECO:0007669"/>
    <property type="project" value="InterPro"/>
</dbReference>
<dbReference type="FunFam" id="1.20.1560.10:FF:000004">
    <property type="entry name" value="ATP-binding cassette sub-family B member 7"/>
    <property type="match status" value="1"/>
</dbReference>
<comment type="subunit">
    <text evidence="2">Homodimer.</text>
</comment>
<dbReference type="InterPro" id="IPR017871">
    <property type="entry name" value="ABC_transporter-like_CS"/>
</dbReference>
<evidence type="ECO:0000256" key="1">
    <source>
        <dbReference type="ARBA" id="ARBA00004448"/>
    </source>
</evidence>
<evidence type="ECO:0000313" key="18">
    <source>
        <dbReference type="Proteomes" id="UP000664203"/>
    </source>
</evidence>
<evidence type="ECO:0000256" key="3">
    <source>
        <dbReference type="ARBA" id="ARBA00022448"/>
    </source>
</evidence>
<feature type="transmembrane region" description="Helical" evidence="14">
    <location>
        <begin position="279"/>
        <end position="300"/>
    </location>
</feature>
<evidence type="ECO:0000313" key="17">
    <source>
        <dbReference type="EMBL" id="CAF9931099.1"/>
    </source>
</evidence>
<organism evidence="17 18">
    <name type="scientific">Alectoria fallacina</name>
    <dbReference type="NCBI Taxonomy" id="1903189"/>
    <lineage>
        <taxon>Eukaryota</taxon>
        <taxon>Fungi</taxon>
        <taxon>Dikarya</taxon>
        <taxon>Ascomycota</taxon>
        <taxon>Pezizomycotina</taxon>
        <taxon>Lecanoromycetes</taxon>
        <taxon>OSLEUM clade</taxon>
        <taxon>Lecanoromycetidae</taxon>
        <taxon>Lecanorales</taxon>
        <taxon>Lecanorineae</taxon>
        <taxon>Parmeliaceae</taxon>
        <taxon>Alectoria</taxon>
    </lineage>
</organism>
<comment type="similarity">
    <text evidence="10">Belongs to the ABC transporter superfamily. ABCB family. Heavy Metal importer (TC 3.A.1.210) subfamily.</text>
</comment>
<dbReference type="InterPro" id="IPR003593">
    <property type="entry name" value="AAA+_ATPase"/>
</dbReference>
<dbReference type="PROSITE" id="PS00211">
    <property type="entry name" value="ABC_TRANSPORTER_1"/>
    <property type="match status" value="1"/>
</dbReference>
<dbReference type="EMBL" id="CAJPDR010000300">
    <property type="protein sequence ID" value="CAF9931099.1"/>
    <property type="molecule type" value="Genomic_DNA"/>
</dbReference>
<feature type="transmembrane region" description="Helical" evidence="14">
    <location>
        <begin position="246"/>
        <end position="273"/>
    </location>
</feature>
<evidence type="ECO:0000256" key="6">
    <source>
        <dbReference type="ARBA" id="ARBA00022840"/>
    </source>
</evidence>
<dbReference type="InterPro" id="IPR039421">
    <property type="entry name" value="Type_1_exporter"/>
</dbReference>
<dbReference type="InterPro" id="IPR011527">
    <property type="entry name" value="ABC1_TM_dom"/>
</dbReference>
<dbReference type="CDD" id="cd18582">
    <property type="entry name" value="ABC_6TM_ATM1_ABCB7"/>
    <property type="match status" value="1"/>
</dbReference>
<feature type="domain" description="ABC transmembrane type-1" evidence="16">
    <location>
        <begin position="135"/>
        <end position="422"/>
    </location>
</feature>
<keyword evidence="4 14" id="KW-0812">Transmembrane</keyword>
<evidence type="ECO:0000256" key="2">
    <source>
        <dbReference type="ARBA" id="ARBA00011738"/>
    </source>
</evidence>
<keyword evidence="5" id="KW-0547">Nucleotide-binding</keyword>
<dbReference type="Proteomes" id="UP000664203">
    <property type="component" value="Unassembled WGS sequence"/>
</dbReference>
<dbReference type="InterPro" id="IPR036640">
    <property type="entry name" value="ABC1_TM_sf"/>
</dbReference>
<dbReference type="CDD" id="cd03253">
    <property type="entry name" value="ABCC_ATM1_transporter"/>
    <property type="match status" value="1"/>
</dbReference>
<evidence type="ECO:0000259" key="16">
    <source>
        <dbReference type="PROSITE" id="PS50929"/>
    </source>
</evidence>
<keyword evidence="18" id="KW-1185">Reference proteome</keyword>
<evidence type="ECO:0000256" key="10">
    <source>
        <dbReference type="ARBA" id="ARBA00024363"/>
    </source>
</evidence>
<evidence type="ECO:0000256" key="4">
    <source>
        <dbReference type="ARBA" id="ARBA00022692"/>
    </source>
</evidence>
<dbReference type="GO" id="GO:0006879">
    <property type="term" value="P:intracellular iron ion homeostasis"/>
    <property type="evidence" value="ECO:0007669"/>
    <property type="project" value="TreeGrafter"/>
</dbReference>
<keyword evidence="3" id="KW-0813">Transport</keyword>
<dbReference type="Gene3D" id="3.40.50.300">
    <property type="entry name" value="P-loop containing nucleotide triphosphate hydrolases"/>
    <property type="match status" value="1"/>
</dbReference>
<keyword evidence="7" id="KW-1278">Translocase</keyword>
<keyword evidence="6" id="KW-0067">ATP-binding</keyword>
<feature type="region of interest" description="Disordered" evidence="13">
    <location>
        <begin position="697"/>
        <end position="718"/>
    </location>
</feature>
<proteinExistence type="inferred from homology"/>
<evidence type="ECO:0000256" key="14">
    <source>
        <dbReference type="SAM" id="Phobius"/>
    </source>
</evidence>
<name>A0A8H3FUR8_9LECA</name>
<dbReference type="PANTHER" id="PTHR24221">
    <property type="entry name" value="ATP-BINDING CASSETTE SUB-FAMILY B"/>
    <property type="match status" value="1"/>
</dbReference>
<dbReference type="InterPro" id="IPR003439">
    <property type="entry name" value="ABC_transporter-like_ATP-bd"/>
</dbReference>
<feature type="compositionally biased region" description="Basic and acidic residues" evidence="13">
    <location>
        <begin position="706"/>
        <end position="718"/>
    </location>
</feature>
<evidence type="ECO:0000256" key="7">
    <source>
        <dbReference type="ARBA" id="ARBA00022967"/>
    </source>
</evidence>
<evidence type="ECO:0000256" key="11">
    <source>
        <dbReference type="ARBA" id="ARBA00039906"/>
    </source>
</evidence>
<dbReference type="Gene3D" id="1.20.1560.10">
    <property type="entry name" value="ABC transporter type 1, transmembrane domain"/>
    <property type="match status" value="1"/>
</dbReference>
<dbReference type="SUPFAM" id="SSF52540">
    <property type="entry name" value="P-loop containing nucleoside triphosphate hydrolases"/>
    <property type="match status" value="1"/>
</dbReference>
<evidence type="ECO:0000256" key="12">
    <source>
        <dbReference type="ARBA" id="ARBA00040792"/>
    </source>
</evidence>
<dbReference type="SMART" id="SM00382">
    <property type="entry name" value="AAA"/>
    <property type="match status" value="1"/>
</dbReference>
<comment type="caution">
    <text evidence="17">The sequence shown here is derived from an EMBL/GenBank/DDBJ whole genome shotgun (WGS) entry which is preliminary data.</text>
</comment>
<dbReference type="GO" id="GO:0005743">
    <property type="term" value="C:mitochondrial inner membrane"/>
    <property type="evidence" value="ECO:0007669"/>
    <property type="project" value="UniProtKB-SubCell"/>
</dbReference>
<evidence type="ECO:0000256" key="8">
    <source>
        <dbReference type="ARBA" id="ARBA00022989"/>
    </source>
</evidence>
<dbReference type="AlphaFoldDB" id="A0A8H3FUR8"/>
<dbReference type="PROSITE" id="PS50929">
    <property type="entry name" value="ABC_TM1F"/>
    <property type="match status" value="1"/>
</dbReference>
<dbReference type="SUPFAM" id="SSF90123">
    <property type="entry name" value="ABC transporter transmembrane region"/>
    <property type="match status" value="1"/>
</dbReference>
<sequence>MMRVAFCFKVCPPGPIPLEPTFARSKFQYHRRPRFLPLRHLTYTDYLRQNDRPRQQKTQGELQLRPEHFESIKPESYQEPNKAKPAEAPKTDALLAEQTVSNKEQRKADWVIIKEMAKYIWPKDDLGARARVGTALALLVGSKVLNVQVPFYFKGIVDSMNVDFISLGGTAWSVGGAMIVAYGTTRIGAAIFQEIRNAIFASVAQKAIRRVACNVFEHLLRLDLTFHLSRQTGGLTRAIDRGTKGISFLLTSIVFHIIPTALEISMVCGILAYQYGPKFAAITAATMVAYTGFTVITTSWRTKFRKQANAAENQGATVAVDSLINFEAVKYFNNEKYEVGRYDKALSNYEKASIKVTTSLSFLNAGQNLIFSSALSAMMYLAADGIATGSLTIGDLVMVNQLVFQLSVPLNFLGSVYRELRQSLLDMETLFNLQKVNIAVKEPEKPKALQLTKGGEIKFEKVTFGYHKDRPILRNLSLTIPAGQKVAIVGPSGCGKSTILRLLFRFYDVETGRVLIDDQDIRKVSLQSLRKVIGVVPQDTPLFNNTIEHNIRYGDMNASSEEVRNAAKRARIHDIVEGLPDGYNTMVGERGMMISGGEKQRLAVSRLILKDPPLLFFDEATSALDTYTEQSLLQNINSILKEKARTSVFVAHRLRTIFDSDKIIVLHNGHVAESGTHSQLVDEGGVYSTLWHAQETSLGDNGDAEGNSHEDPDEVRKP</sequence>
<evidence type="ECO:0000256" key="5">
    <source>
        <dbReference type="ARBA" id="ARBA00022741"/>
    </source>
</evidence>
<dbReference type="PANTHER" id="PTHR24221:SF402">
    <property type="entry name" value="IRON-SULFUR CLUSTERS TRANSPORTER ABCB7, MITOCHONDRIAL"/>
    <property type="match status" value="1"/>
</dbReference>
<evidence type="ECO:0000259" key="15">
    <source>
        <dbReference type="PROSITE" id="PS50893"/>
    </source>
</evidence>
<protein>
    <recommendedName>
        <fullName evidence="11">Iron-sulfur clusters transporter ATM1, mitochondrial</fullName>
    </recommendedName>
    <alternativeName>
        <fullName evidence="12">Iron-sulfur clusters transporter atm1, mitochondrial</fullName>
    </alternativeName>
</protein>
<dbReference type="GO" id="GO:0005524">
    <property type="term" value="F:ATP binding"/>
    <property type="evidence" value="ECO:0007669"/>
    <property type="project" value="UniProtKB-KW"/>
</dbReference>
<dbReference type="OrthoDB" id="6500128at2759"/>
<dbReference type="FunFam" id="3.40.50.300:FF:000186">
    <property type="entry name" value="ATP-binding cassette sub-family B member 7, mitochondrial"/>
    <property type="match status" value="1"/>
</dbReference>
<comment type="subcellular location">
    <subcellularLocation>
        <location evidence="1">Mitochondrion inner membrane</location>
        <topology evidence="1">Multi-pass membrane protein</topology>
    </subcellularLocation>
</comment>
<keyword evidence="8 14" id="KW-1133">Transmembrane helix</keyword>